<evidence type="ECO:0000313" key="4">
    <source>
        <dbReference type="Proteomes" id="UP000422736"/>
    </source>
</evidence>
<feature type="compositionally biased region" description="Low complexity" evidence="1">
    <location>
        <begin position="541"/>
        <end position="554"/>
    </location>
</feature>
<dbReference type="PANTHER" id="PTHR28089:SF1">
    <property type="entry name" value="PROTEIN ZDS1-RELATED"/>
    <property type="match status" value="1"/>
</dbReference>
<sequence length="957" mass="106795">MTMSKRDKRKSEVLIAAQSLDQEVQHVKNLKRLSIGSMDLLMDPEMEYRVSTRQSSPTSVNSQEIKRRSTSGTSTDSDISPVSQDSILETPVTQEGTPDETFTSGEDTTIGGTADEEDDTYSFTDDSMDVTNAEYLDQDAQANLTNSTYQQEPLPKRRVLSGSVAGQLRSRSTSGSSDGKEELKHSESLSQNLLWVRADQHPNVKPENYLELVQNTLENLNLDDHTAANDVQAHSLSDLKILRRRSLQSQNSLARRPSRLRKSYTEISEDVDGTQQTEDNAKQLLLPVSVPSLKETRRTMSLKDITEELTKLSNQAGLTDTDAVTLARTLRVADNISDEENEQNKNHGPQQEEDDSEYASTMLIKNRFTLPARHSLRRSKFNTYRIQSFDSNEEIENGALGMNHRSPSGTNSPNSIIGMYNDEPYYEKKPIVQEFFSTLPANDDLESDTSTEEADSSTDFSNELSAELETANTSQRVMSDRSDNTTKWKWSQNTTTAVDFQQAQSVPKDNLSPYKINHSRNRHNVPSSSTGLNTSETSIHSGNSTLSSSSSTLSLGTSKVSVPEVEAKNVPLSHIGPQKQHLDKPLPAIEDKKGKKSGQSQNKFIKFFKKRTSSSESKMLKELNSNLNHDTQVRELKQKQSGNGLSTKFKISPKKSSKTELSKFEQIKHKGKVIIEFDRDKKESKRKASLQPAVTVTKANDEVKLQKEPRGQLGTIIYEDNVNNMGDGNVHGNAASKTKSHDNYDDEVEVSEFSVQEDSFTSLNSGQSNISMSKEPMLTSMEQNSPNSNESIHSSPTSPASASASPPVPLQTNAQTQEELRLEQEQLPTLPDNNYPLPPRKLTFDDVVKPDRPNAPMKFTDSAFGFPLPPLTISTVIMFDHRLPIHVERAIYRLSHLKLSDPKRVLRQQVLLSNFMYAYLNLVNHSLYLQQLEEERMGGQGSSQLGSGNPLIDIPDI</sequence>
<evidence type="ECO:0000256" key="1">
    <source>
        <dbReference type="SAM" id="MobiDB-lite"/>
    </source>
</evidence>
<feature type="region of interest" description="Disordered" evidence="1">
    <location>
        <begin position="333"/>
        <end position="357"/>
    </location>
</feature>
<dbReference type="PANTHER" id="PTHR28089">
    <property type="entry name" value="PROTEIN ZDS1-RELATED"/>
    <property type="match status" value="1"/>
</dbReference>
<feature type="region of interest" description="Disordered" evidence="1">
    <location>
        <begin position="147"/>
        <end position="187"/>
    </location>
</feature>
<gene>
    <name evidence="3" type="primary">ZDS2</name>
    <name evidence="3" type="ORF">FIM1_261</name>
</gene>
<feature type="compositionally biased region" description="Polar residues" evidence="1">
    <location>
        <begin position="524"/>
        <end position="540"/>
    </location>
</feature>
<feature type="compositionally biased region" description="Basic and acidic residues" evidence="1">
    <location>
        <begin position="178"/>
        <end position="187"/>
    </location>
</feature>
<feature type="region of interest" description="Disordered" evidence="1">
    <location>
        <begin position="441"/>
        <end position="485"/>
    </location>
</feature>
<dbReference type="Pfam" id="PF08632">
    <property type="entry name" value="Zds_C"/>
    <property type="match status" value="1"/>
</dbReference>
<feature type="compositionally biased region" description="Low complexity" evidence="1">
    <location>
        <begin position="70"/>
        <end position="80"/>
    </location>
</feature>
<feature type="domain" description="Protein Zds1 C-terminal" evidence="2">
    <location>
        <begin position="872"/>
        <end position="924"/>
    </location>
</feature>
<protein>
    <submittedName>
        <fullName evidence="3">Protein ZDS2</fullName>
    </submittedName>
</protein>
<evidence type="ECO:0000313" key="3">
    <source>
        <dbReference type="EMBL" id="QGN13619.1"/>
    </source>
</evidence>
<feature type="region of interest" description="Disordered" evidence="1">
    <location>
        <begin position="938"/>
        <end position="957"/>
    </location>
</feature>
<feature type="compositionally biased region" description="Polar residues" evidence="1">
    <location>
        <begin position="753"/>
        <end position="772"/>
    </location>
</feature>
<evidence type="ECO:0000259" key="2">
    <source>
        <dbReference type="SMART" id="SM01327"/>
    </source>
</evidence>
<feature type="region of interest" description="Disordered" evidence="1">
    <location>
        <begin position="727"/>
        <end position="817"/>
    </location>
</feature>
<dbReference type="SMART" id="SM01327">
    <property type="entry name" value="Zds_C"/>
    <property type="match status" value="1"/>
</dbReference>
<feature type="compositionally biased region" description="Polar residues" evidence="1">
    <location>
        <begin position="780"/>
        <end position="793"/>
    </location>
</feature>
<accession>A0ABX6ERV3</accession>
<dbReference type="InterPro" id="IPR013941">
    <property type="entry name" value="ZDS1_C"/>
</dbReference>
<feature type="compositionally biased region" description="Acidic residues" evidence="1">
    <location>
        <begin position="443"/>
        <end position="456"/>
    </location>
</feature>
<name>A0ABX6ERV3_KLUMA</name>
<dbReference type="Proteomes" id="UP000422736">
    <property type="component" value="Chromosome 1"/>
</dbReference>
<feature type="region of interest" description="Disordered" evidence="1">
    <location>
        <begin position="49"/>
        <end position="125"/>
    </location>
</feature>
<feature type="compositionally biased region" description="Polar residues" evidence="1">
    <location>
        <begin position="81"/>
        <end position="111"/>
    </location>
</feature>
<dbReference type="EMBL" id="CP015054">
    <property type="protein sequence ID" value="QGN13619.1"/>
    <property type="molecule type" value="Genomic_DNA"/>
</dbReference>
<keyword evidence="4" id="KW-1185">Reference proteome</keyword>
<reference evidence="3 4" key="1">
    <citation type="submission" date="2016-03" db="EMBL/GenBank/DDBJ databases">
        <title>How can Kluyveromyces marxianus grow so fast - potential evolutionary course in Saccharomyces Complex revealed by comparative genomics.</title>
        <authorList>
            <person name="Mo W."/>
            <person name="Lu W."/>
            <person name="Yang X."/>
            <person name="Qi J."/>
            <person name="Lv H."/>
        </authorList>
    </citation>
    <scope>NUCLEOTIDE SEQUENCE [LARGE SCALE GENOMIC DNA]</scope>
    <source>
        <strain evidence="3 4">FIM1</strain>
    </source>
</reference>
<feature type="compositionally biased region" description="Polar residues" evidence="1">
    <location>
        <begin position="51"/>
        <end position="63"/>
    </location>
</feature>
<feature type="region of interest" description="Disordered" evidence="1">
    <location>
        <begin position="499"/>
        <end position="554"/>
    </location>
</feature>
<organism evidence="3 4">
    <name type="scientific">Kluyveromyces marxianus</name>
    <name type="common">Yeast</name>
    <name type="synonym">Candida kefyr</name>
    <dbReference type="NCBI Taxonomy" id="4911"/>
    <lineage>
        <taxon>Eukaryota</taxon>
        <taxon>Fungi</taxon>
        <taxon>Dikarya</taxon>
        <taxon>Ascomycota</taxon>
        <taxon>Saccharomycotina</taxon>
        <taxon>Saccharomycetes</taxon>
        <taxon>Saccharomycetales</taxon>
        <taxon>Saccharomycetaceae</taxon>
        <taxon>Kluyveromyces</taxon>
    </lineage>
</organism>
<proteinExistence type="predicted"/>
<dbReference type="InterPro" id="IPR040206">
    <property type="entry name" value="Zds1/2"/>
</dbReference>
<feature type="compositionally biased region" description="Low complexity" evidence="1">
    <location>
        <begin position="794"/>
        <end position="805"/>
    </location>
</feature>
<reference evidence="3 4" key="2">
    <citation type="submission" date="2019-11" db="EMBL/GenBank/DDBJ databases">
        <authorList>
            <person name="Lu H."/>
        </authorList>
    </citation>
    <scope>NUCLEOTIDE SEQUENCE [LARGE SCALE GENOMIC DNA]</scope>
    <source>
        <strain evidence="3 4">FIM1</strain>
    </source>
</reference>